<evidence type="ECO:0000256" key="1">
    <source>
        <dbReference type="SAM" id="SignalP"/>
    </source>
</evidence>
<evidence type="ECO:0000313" key="3">
    <source>
        <dbReference type="Proteomes" id="UP000642070"/>
    </source>
</evidence>
<keyword evidence="3" id="KW-1185">Reference proteome</keyword>
<name>A0A917UCI4_9ACTN</name>
<protein>
    <submittedName>
        <fullName evidence="2">Uncharacterized protein</fullName>
    </submittedName>
</protein>
<gene>
    <name evidence="2" type="ORF">GCM10007977_083410</name>
</gene>
<accession>A0A917UCI4</accession>
<evidence type="ECO:0000313" key="2">
    <source>
        <dbReference type="EMBL" id="GGM69030.1"/>
    </source>
</evidence>
<reference evidence="2" key="2">
    <citation type="submission" date="2020-09" db="EMBL/GenBank/DDBJ databases">
        <authorList>
            <person name="Sun Q."/>
            <person name="Ohkuma M."/>
        </authorList>
    </citation>
    <scope>NUCLEOTIDE SEQUENCE</scope>
    <source>
        <strain evidence="2">JCM 19831</strain>
    </source>
</reference>
<comment type="caution">
    <text evidence="2">The sequence shown here is derived from an EMBL/GenBank/DDBJ whole genome shotgun (WGS) entry which is preliminary data.</text>
</comment>
<feature type="chain" id="PRO_5039259439" evidence="1">
    <location>
        <begin position="20"/>
        <end position="73"/>
    </location>
</feature>
<organism evidence="2 3">
    <name type="scientific">Dactylosporangium sucinum</name>
    <dbReference type="NCBI Taxonomy" id="1424081"/>
    <lineage>
        <taxon>Bacteria</taxon>
        <taxon>Bacillati</taxon>
        <taxon>Actinomycetota</taxon>
        <taxon>Actinomycetes</taxon>
        <taxon>Micromonosporales</taxon>
        <taxon>Micromonosporaceae</taxon>
        <taxon>Dactylosporangium</taxon>
    </lineage>
</organism>
<dbReference type="AlphaFoldDB" id="A0A917UCI4"/>
<reference evidence="2" key="1">
    <citation type="journal article" date="2014" name="Int. J. Syst. Evol. Microbiol.">
        <title>Complete genome sequence of Corynebacterium casei LMG S-19264T (=DSM 44701T), isolated from a smear-ripened cheese.</title>
        <authorList>
            <consortium name="US DOE Joint Genome Institute (JGI-PGF)"/>
            <person name="Walter F."/>
            <person name="Albersmeier A."/>
            <person name="Kalinowski J."/>
            <person name="Ruckert C."/>
        </authorList>
    </citation>
    <scope>NUCLEOTIDE SEQUENCE</scope>
    <source>
        <strain evidence="2">JCM 19831</strain>
    </source>
</reference>
<proteinExistence type="predicted"/>
<keyword evidence="1" id="KW-0732">Signal</keyword>
<dbReference type="RefSeq" id="WP_190255595.1">
    <property type="nucleotide sequence ID" value="NZ_BMPI01000058.1"/>
</dbReference>
<feature type="signal peptide" evidence="1">
    <location>
        <begin position="1"/>
        <end position="19"/>
    </location>
</feature>
<sequence>MTFTVWRLLATALPALLAAAPPPRGTPDVLMLAARLATATGVRLPVAGLDDAAARGGGGRLAVEARRLREAMA</sequence>
<dbReference type="Proteomes" id="UP000642070">
    <property type="component" value="Unassembled WGS sequence"/>
</dbReference>
<dbReference type="EMBL" id="BMPI01000058">
    <property type="protein sequence ID" value="GGM69030.1"/>
    <property type="molecule type" value="Genomic_DNA"/>
</dbReference>